<organism evidence="3 4">
    <name type="scientific">Symmachiella dynata</name>
    <dbReference type="NCBI Taxonomy" id="2527995"/>
    <lineage>
        <taxon>Bacteria</taxon>
        <taxon>Pseudomonadati</taxon>
        <taxon>Planctomycetota</taxon>
        <taxon>Planctomycetia</taxon>
        <taxon>Planctomycetales</taxon>
        <taxon>Planctomycetaceae</taxon>
        <taxon>Symmachiella</taxon>
    </lineage>
</organism>
<evidence type="ECO:0000313" key="4">
    <source>
        <dbReference type="Proteomes" id="UP000319383"/>
    </source>
</evidence>
<accession>A0A517ZM26</accession>
<reference evidence="3 4" key="1">
    <citation type="submission" date="2019-02" db="EMBL/GenBank/DDBJ databases">
        <title>Deep-cultivation of Planctomycetes and their phenomic and genomic characterization uncovers novel biology.</title>
        <authorList>
            <person name="Wiegand S."/>
            <person name="Jogler M."/>
            <person name="Boedeker C."/>
            <person name="Pinto D."/>
            <person name="Vollmers J."/>
            <person name="Rivas-Marin E."/>
            <person name="Kohn T."/>
            <person name="Peeters S.H."/>
            <person name="Heuer A."/>
            <person name="Rast P."/>
            <person name="Oberbeckmann S."/>
            <person name="Bunk B."/>
            <person name="Jeske O."/>
            <person name="Meyerdierks A."/>
            <person name="Storesund J.E."/>
            <person name="Kallscheuer N."/>
            <person name="Luecker S."/>
            <person name="Lage O.M."/>
            <person name="Pohl T."/>
            <person name="Merkel B.J."/>
            <person name="Hornburger P."/>
            <person name="Mueller R.-W."/>
            <person name="Bruemmer F."/>
            <person name="Labrenz M."/>
            <person name="Spormann A.M."/>
            <person name="Op den Camp H."/>
            <person name="Overmann J."/>
            <person name="Amann R."/>
            <person name="Jetten M.S.M."/>
            <person name="Mascher T."/>
            <person name="Medema M.H."/>
            <person name="Devos D.P."/>
            <person name="Kaster A.-K."/>
            <person name="Ovreas L."/>
            <person name="Rohde M."/>
            <person name="Galperin M.Y."/>
            <person name="Jogler C."/>
        </authorList>
    </citation>
    <scope>NUCLEOTIDE SEQUENCE [LARGE SCALE GENOMIC DNA]</scope>
    <source>
        <strain evidence="3 4">Mal52</strain>
    </source>
</reference>
<dbReference type="GO" id="GO:0000162">
    <property type="term" value="P:L-tryptophan biosynthetic process"/>
    <property type="evidence" value="ECO:0007669"/>
    <property type="project" value="TreeGrafter"/>
</dbReference>
<dbReference type="PRINTS" id="PR00096">
    <property type="entry name" value="GATASE"/>
</dbReference>
<dbReference type="PANTHER" id="PTHR43418:SF4">
    <property type="entry name" value="MULTIFUNCTIONAL TRYPTOPHAN BIOSYNTHESIS PROTEIN"/>
    <property type="match status" value="1"/>
</dbReference>
<dbReference type="GO" id="GO:0005829">
    <property type="term" value="C:cytosol"/>
    <property type="evidence" value="ECO:0007669"/>
    <property type="project" value="TreeGrafter"/>
</dbReference>
<dbReference type="InterPro" id="IPR017926">
    <property type="entry name" value="GATASE"/>
</dbReference>
<dbReference type="EMBL" id="CP036276">
    <property type="protein sequence ID" value="QDU43524.1"/>
    <property type="molecule type" value="Genomic_DNA"/>
</dbReference>
<dbReference type="KEGG" id="sdyn:Mal52_20000"/>
<dbReference type="RefSeq" id="WP_145375648.1">
    <property type="nucleotide sequence ID" value="NZ_CP036276.1"/>
</dbReference>
<dbReference type="PANTHER" id="PTHR43418">
    <property type="entry name" value="MULTIFUNCTIONAL TRYPTOPHAN BIOSYNTHESIS PROTEIN-RELATED"/>
    <property type="match status" value="1"/>
</dbReference>
<dbReference type="FunFam" id="3.40.50.880:FF:000003">
    <property type="entry name" value="Anthranilate synthase component II"/>
    <property type="match status" value="1"/>
</dbReference>
<keyword evidence="3" id="KW-0032">Aminotransferase</keyword>
<dbReference type="InterPro" id="IPR050472">
    <property type="entry name" value="Anth_synth/Amidotransfase"/>
</dbReference>
<dbReference type="InterPro" id="IPR029062">
    <property type="entry name" value="Class_I_gatase-like"/>
</dbReference>
<dbReference type="GO" id="GO:0004049">
    <property type="term" value="F:anthranilate synthase activity"/>
    <property type="evidence" value="ECO:0007669"/>
    <property type="project" value="TreeGrafter"/>
</dbReference>
<dbReference type="InterPro" id="IPR006221">
    <property type="entry name" value="TrpG/PapA_dom"/>
</dbReference>
<dbReference type="Pfam" id="PF00117">
    <property type="entry name" value="GATase"/>
    <property type="match status" value="1"/>
</dbReference>
<dbReference type="Proteomes" id="UP000319383">
    <property type="component" value="Chromosome"/>
</dbReference>
<dbReference type="SUPFAM" id="SSF52317">
    <property type="entry name" value="Class I glutamine amidotransferase-like"/>
    <property type="match status" value="1"/>
</dbReference>
<dbReference type="PRINTS" id="PR00099">
    <property type="entry name" value="CPSGATASE"/>
</dbReference>
<evidence type="ECO:0000259" key="2">
    <source>
        <dbReference type="Pfam" id="PF00117"/>
    </source>
</evidence>
<proteinExistence type="predicted"/>
<dbReference type="NCBIfam" id="TIGR00566">
    <property type="entry name" value="trpG_papA"/>
    <property type="match status" value="1"/>
</dbReference>
<dbReference type="PRINTS" id="PR00097">
    <property type="entry name" value="ANTSNTHASEII"/>
</dbReference>
<keyword evidence="3" id="KW-0808">Transferase</keyword>
<keyword evidence="4" id="KW-1185">Reference proteome</keyword>
<dbReference type="GO" id="GO:0046820">
    <property type="term" value="F:4-amino-4-deoxychorismate synthase activity"/>
    <property type="evidence" value="ECO:0007669"/>
    <property type="project" value="UniProtKB-EC"/>
</dbReference>
<dbReference type="AlphaFoldDB" id="A0A517ZM26"/>
<keyword evidence="1" id="KW-0315">Glutamine amidotransferase</keyword>
<protein>
    <submittedName>
        <fullName evidence="3">Aminodeoxychorismate/anthranilate synthase component 2</fullName>
        <ecNumber evidence="3">2.6.1.85</ecNumber>
    </submittedName>
</protein>
<dbReference type="Gene3D" id="3.40.50.880">
    <property type="match status" value="1"/>
</dbReference>
<evidence type="ECO:0000313" key="3">
    <source>
        <dbReference type="EMBL" id="QDU43524.1"/>
    </source>
</evidence>
<name>A0A517ZM26_9PLAN</name>
<gene>
    <name evidence="3" type="primary">pabA_1</name>
    <name evidence="3" type="ORF">Mal52_20000</name>
</gene>
<evidence type="ECO:0000256" key="1">
    <source>
        <dbReference type="ARBA" id="ARBA00022962"/>
    </source>
</evidence>
<sequence length="222" mass="23555">MILLIDNYDSFVYNLARYFTELGCEAVVCRNDAISIAEIRRLQPAAIVLSPGPGTPLNAGICLEVVREFLDEIPILGVCLGHQVIAAALGAEIVRAPEPVHGRTTFVEHDGQSLFAGLPNPLRATRYHSLIVDEATLPAQLRVTARTDAGIVMAIEHASAPVFGVQFHPESILTESGQALLGAFLKIAGIPASAPVLTELAADADGGMSSDFGEEPGPVIHW</sequence>
<dbReference type="EC" id="2.6.1.85" evidence="3"/>
<feature type="domain" description="Glutamine amidotransferase" evidence="2">
    <location>
        <begin position="3"/>
        <end position="185"/>
    </location>
</feature>
<dbReference type="PROSITE" id="PS51273">
    <property type="entry name" value="GATASE_TYPE_1"/>
    <property type="match status" value="1"/>
</dbReference>
<dbReference type="CDD" id="cd01743">
    <property type="entry name" value="GATase1_Anthranilate_Synthase"/>
    <property type="match status" value="1"/>
</dbReference>